<reference evidence="3 4" key="1">
    <citation type="submission" date="2018-11" db="EMBL/GenBank/DDBJ databases">
        <title>Chryseotalea sanarue gen. nov., sp., nov., a member of the family Cytophagaceae, isolated from a brackish lake in Hamamatsu Japan.</title>
        <authorList>
            <person name="Maejima Y."/>
            <person name="Iino T."/>
            <person name="Muraguchi Y."/>
            <person name="Fukuda K."/>
            <person name="Ohkuma M."/>
            <person name="Moriuchi R."/>
            <person name="Dohra H."/>
            <person name="Kimbara K."/>
            <person name="Shintani M."/>
        </authorList>
    </citation>
    <scope>NUCLEOTIDE SEQUENCE [LARGE SCALE GENOMIC DNA]</scope>
    <source>
        <strain evidence="3 4">Ys</strain>
    </source>
</reference>
<dbReference type="Proteomes" id="UP000288227">
    <property type="component" value="Unassembled WGS sequence"/>
</dbReference>
<feature type="domain" description="UspA" evidence="2">
    <location>
        <begin position="5"/>
        <end position="145"/>
    </location>
</feature>
<dbReference type="PANTHER" id="PTHR46268:SF6">
    <property type="entry name" value="UNIVERSAL STRESS PROTEIN UP12"/>
    <property type="match status" value="1"/>
</dbReference>
<accession>A0A401U6J1</accession>
<dbReference type="PRINTS" id="PR01438">
    <property type="entry name" value="UNVRSLSTRESS"/>
</dbReference>
<name>A0A401U6J1_9BACT</name>
<organism evidence="3 4">
    <name type="scientific">Chryseotalea sanaruensis</name>
    <dbReference type="NCBI Taxonomy" id="2482724"/>
    <lineage>
        <taxon>Bacteria</taxon>
        <taxon>Pseudomonadati</taxon>
        <taxon>Bacteroidota</taxon>
        <taxon>Cytophagia</taxon>
        <taxon>Cytophagales</taxon>
        <taxon>Chryseotaleaceae</taxon>
        <taxon>Chryseotalea</taxon>
    </lineage>
</organism>
<dbReference type="InterPro" id="IPR006016">
    <property type="entry name" value="UspA"/>
</dbReference>
<evidence type="ECO:0000313" key="4">
    <source>
        <dbReference type="Proteomes" id="UP000288227"/>
    </source>
</evidence>
<sequence>MNSEIKNILVPTDFSVCAQQAATVAIELAAKMDATIHFLHLLAEPDDELHVPGNVLTKNKVNKEVAEARTKLNELVIQAERQGVEGKQVLVFDKGNDQIEDYIKPYKIQFIVMGSHGKTGIRELVIGSNTQSIIKHTTVPVLVLKKPVGKFKFQNIVFASTFVEDPSTALGILLKLSKSWSAKVHILFVNLESQSVTTEQAYTLLNKLKAKYPDKPFTINLVENTDEEWAINQFADKIQADLIAITRHDRVGYIFSHCVAEDLIKHFDTPVLVLS</sequence>
<dbReference type="InterPro" id="IPR014729">
    <property type="entry name" value="Rossmann-like_a/b/a_fold"/>
</dbReference>
<dbReference type="EMBL" id="BHXQ01000001">
    <property type="protein sequence ID" value="GCC50416.1"/>
    <property type="molecule type" value="Genomic_DNA"/>
</dbReference>
<dbReference type="Gene3D" id="3.40.50.620">
    <property type="entry name" value="HUPs"/>
    <property type="match status" value="2"/>
</dbReference>
<dbReference type="SUPFAM" id="SSF52402">
    <property type="entry name" value="Adenine nucleotide alpha hydrolases-like"/>
    <property type="match status" value="2"/>
</dbReference>
<proteinExistence type="inferred from homology"/>
<comment type="caution">
    <text evidence="3">The sequence shown here is derived from an EMBL/GenBank/DDBJ whole genome shotgun (WGS) entry which is preliminary data.</text>
</comment>
<dbReference type="InterPro" id="IPR006015">
    <property type="entry name" value="Universal_stress_UspA"/>
</dbReference>
<evidence type="ECO:0000259" key="2">
    <source>
        <dbReference type="Pfam" id="PF00582"/>
    </source>
</evidence>
<gene>
    <name evidence="3" type="ORF">SanaruYs_06310</name>
</gene>
<evidence type="ECO:0000256" key="1">
    <source>
        <dbReference type="ARBA" id="ARBA00008791"/>
    </source>
</evidence>
<keyword evidence="4" id="KW-1185">Reference proteome</keyword>
<comment type="similarity">
    <text evidence="1">Belongs to the universal stress protein A family.</text>
</comment>
<dbReference type="OrthoDB" id="1522603at2"/>
<dbReference type="PANTHER" id="PTHR46268">
    <property type="entry name" value="STRESS RESPONSE PROTEIN NHAX"/>
    <property type="match status" value="1"/>
</dbReference>
<dbReference type="CDD" id="cd00293">
    <property type="entry name" value="USP-like"/>
    <property type="match status" value="1"/>
</dbReference>
<protein>
    <submittedName>
        <fullName evidence="3">Universal stress protein</fullName>
    </submittedName>
</protein>
<dbReference type="AlphaFoldDB" id="A0A401U6J1"/>
<evidence type="ECO:0000313" key="3">
    <source>
        <dbReference type="EMBL" id="GCC50416.1"/>
    </source>
</evidence>
<dbReference type="RefSeq" id="WP_127121054.1">
    <property type="nucleotide sequence ID" value="NZ_BHXQ01000001.1"/>
</dbReference>
<dbReference type="Pfam" id="PF00582">
    <property type="entry name" value="Usp"/>
    <property type="match status" value="2"/>
</dbReference>
<feature type="domain" description="UspA" evidence="2">
    <location>
        <begin position="194"/>
        <end position="274"/>
    </location>
</feature>